<dbReference type="Gene3D" id="1.10.287.470">
    <property type="entry name" value="Helix hairpin bin"/>
    <property type="match status" value="1"/>
</dbReference>
<feature type="transmembrane region" description="Helical" evidence="9">
    <location>
        <begin position="21"/>
        <end position="40"/>
    </location>
</feature>
<dbReference type="InterPro" id="IPR058626">
    <property type="entry name" value="MdtA-like_b-barrel"/>
</dbReference>
<dbReference type="Gene3D" id="2.40.50.100">
    <property type="match status" value="1"/>
</dbReference>
<dbReference type="InterPro" id="IPR058625">
    <property type="entry name" value="MdtA-like_BSH"/>
</dbReference>
<evidence type="ECO:0000256" key="9">
    <source>
        <dbReference type="SAM" id="Phobius"/>
    </source>
</evidence>
<proteinExistence type="inferred from homology"/>
<evidence type="ECO:0000256" key="3">
    <source>
        <dbReference type="ARBA" id="ARBA00022448"/>
    </source>
</evidence>
<evidence type="ECO:0000256" key="4">
    <source>
        <dbReference type="ARBA" id="ARBA00022475"/>
    </source>
</evidence>
<evidence type="ECO:0000256" key="5">
    <source>
        <dbReference type="ARBA" id="ARBA00022519"/>
    </source>
</evidence>
<dbReference type="InterPro" id="IPR006143">
    <property type="entry name" value="RND_pump_MFP"/>
</dbReference>
<dbReference type="Pfam" id="PF25944">
    <property type="entry name" value="Beta-barrel_RND"/>
    <property type="match status" value="1"/>
</dbReference>
<feature type="domain" description="Multidrug resistance protein MdtA-like alpha-helical hairpin" evidence="10">
    <location>
        <begin position="134"/>
        <end position="203"/>
    </location>
</feature>
<feature type="domain" description="Multidrug resistance protein MdtA-like beta-barrel" evidence="12">
    <location>
        <begin position="238"/>
        <end position="321"/>
    </location>
</feature>
<feature type="coiled-coil region" evidence="7">
    <location>
        <begin position="134"/>
        <end position="199"/>
    </location>
</feature>
<keyword evidence="5" id="KW-0997">Cell inner membrane</keyword>
<evidence type="ECO:0000256" key="1">
    <source>
        <dbReference type="ARBA" id="ARBA00004236"/>
    </source>
</evidence>
<keyword evidence="3" id="KW-0813">Transport</keyword>
<evidence type="ECO:0000259" key="10">
    <source>
        <dbReference type="Pfam" id="PF25876"/>
    </source>
</evidence>
<protein>
    <submittedName>
        <fullName evidence="14">Efflux RND transporter periplasmic adaptor subunit</fullName>
    </submittedName>
</protein>
<keyword evidence="6 9" id="KW-0472">Membrane</keyword>
<evidence type="ECO:0000256" key="6">
    <source>
        <dbReference type="ARBA" id="ARBA00023136"/>
    </source>
</evidence>
<comment type="caution">
    <text evidence="14">The sequence shown here is derived from an EMBL/GenBank/DDBJ whole genome shotgun (WGS) entry which is preliminary data.</text>
</comment>
<dbReference type="EMBL" id="JARVII010000024">
    <property type="protein sequence ID" value="MDG9700128.1"/>
    <property type="molecule type" value="Genomic_DNA"/>
</dbReference>
<evidence type="ECO:0000256" key="8">
    <source>
        <dbReference type="SAM" id="MobiDB-lite"/>
    </source>
</evidence>
<dbReference type="PANTHER" id="PTHR30469:SF12">
    <property type="entry name" value="MULTIDRUG RESISTANCE PROTEIN MDTA"/>
    <property type="match status" value="1"/>
</dbReference>
<accession>A0AAW6RP19</accession>
<organism evidence="14 15">
    <name type="scientific">Ottowia cancrivicina</name>
    <dbReference type="NCBI Taxonomy" id="3040346"/>
    <lineage>
        <taxon>Bacteria</taxon>
        <taxon>Pseudomonadati</taxon>
        <taxon>Pseudomonadota</taxon>
        <taxon>Betaproteobacteria</taxon>
        <taxon>Burkholderiales</taxon>
        <taxon>Comamonadaceae</taxon>
        <taxon>Ottowia</taxon>
    </lineage>
</organism>
<reference evidence="14 15" key="1">
    <citation type="submission" date="2023-04" db="EMBL/GenBank/DDBJ databases">
        <title>Ottowia paracancer sp. nov., isolated from human stomach.</title>
        <authorList>
            <person name="Song Y."/>
        </authorList>
    </citation>
    <scope>NUCLEOTIDE SEQUENCE [LARGE SCALE GENOMIC DNA]</scope>
    <source>
        <strain evidence="14 15">10c7w1</strain>
    </source>
</reference>
<dbReference type="AlphaFoldDB" id="A0AAW6RP19"/>
<feature type="domain" description="Multidrug resistance protein MdtA-like barrel-sandwich hybrid" evidence="11">
    <location>
        <begin position="95"/>
        <end position="234"/>
    </location>
</feature>
<feature type="region of interest" description="Disordered" evidence="8">
    <location>
        <begin position="48"/>
        <end position="67"/>
    </location>
</feature>
<comment type="subcellular location">
    <subcellularLocation>
        <location evidence="1">Cell membrane</location>
    </subcellularLocation>
</comment>
<dbReference type="Gene3D" id="2.40.30.170">
    <property type="match status" value="1"/>
</dbReference>
<dbReference type="Pfam" id="PF25967">
    <property type="entry name" value="RND-MFP_C"/>
    <property type="match status" value="1"/>
</dbReference>
<dbReference type="Gene3D" id="2.40.420.20">
    <property type="match status" value="1"/>
</dbReference>
<dbReference type="Pfam" id="PF25917">
    <property type="entry name" value="BSH_RND"/>
    <property type="match status" value="1"/>
</dbReference>
<evidence type="ECO:0000256" key="2">
    <source>
        <dbReference type="ARBA" id="ARBA00009477"/>
    </source>
</evidence>
<dbReference type="SUPFAM" id="SSF111369">
    <property type="entry name" value="HlyD-like secretion proteins"/>
    <property type="match status" value="1"/>
</dbReference>
<evidence type="ECO:0000259" key="11">
    <source>
        <dbReference type="Pfam" id="PF25917"/>
    </source>
</evidence>
<keyword evidence="4" id="KW-1003">Cell membrane</keyword>
<dbReference type="GO" id="GO:1990281">
    <property type="term" value="C:efflux pump complex"/>
    <property type="evidence" value="ECO:0007669"/>
    <property type="project" value="TreeGrafter"/>
</dbReference>
<keyword evidence="9" id="KW-0812">Transmembrane</keyword>
<dbReference type="NCBIfam" id="TIGR01730">
    <property type="entry name" value="RND_mfp"/>
    <property type="match status" value="1"/>
</dbReference>
<dbReference type="GO" id="GO:0015562">
    <property type="term" value="F:efflux transmembrane transporter activity"/>
    <property type="evidence" value="ECO:0007669"/>
    <property type="project" value="TreeGrafter"/>
</dbReference>
<dbReference type="PANTHER" id="PTHR30469">
    <property type="entry name" value="MULTIDRUG RESISTANCE PROTEIN MDTA"/>
    <property type="match status" value="1"/>
</dbReference>
<comment type="similarity">
    <text evidence="2">Belongs to the membrane fusion protein (MFP) (TC 8.A.1) family.</text>
</comment>
<evidence type="ECO:0000256" key="7">
    <source>
        <dbReference type="SAM" id="Coils"/>
    </source>
</evidence>
<feature type="region of interest" description="Disordered" evidence="8">
    <location>
        <begin position="382"/>
        <end position="426"/>
    </location>
</feature>
<dbReference type="Proteomes" id="UP001237156">
    <property type="component" value="Unassembled WGS sequence"/>
</dbReference>
<dbReference type="InterPro" id="IPR058627">
    <property type="entry name" value="MdtA-like_C"/>
</dbReference>
<keyword evidence="15" id="KW-1185">Reference proteome</keyword>
<evidence type="ECO:0000259" key="12">
    <source>
        <dbReference type="Pfam" id="PF25944"/>
    </source>
</evidence>
<dbReference type="Pfam" id="PF25876">
    <property type="entry name" value="HH_MFP_RND"/>
    <property type="match status" value="1"/>
</dbReference>
<evidence type="ECO:0000313" key="15">
    <source>
        <dbReference type="Proteomes" id="UP001237156"/>
    </source>
</evidence>
<evidence type="ECO:0000259" key="13">
    <source>
        <dbReference type="Pfam" id="PF25967"/>
    </source>
</evidence>
<feature type="compositionally biased region" description="Gly residues" evidence="8">
    <location>
        <begin position="54"/>
        <end position="64"/>
    </location>
</feature>
<feature type="compositionally biased region" description="Low complexity" evidence="8">
    <location>
        <begin position="389"/>
        <end position="404"/>
    </location>
</feature>
<name>A0AAW6RP19_9BURK</name>
<feature type="domain" description="Multidrug resistance protein MdtA-like C-terminal permuted SH3" evidence="13">
    <location>
        <begin position="326"/>
        <end position="385"/>
    </location>
</feature>
<dbReference type="InterPro" id="IPR058624">
    <property type="entry name" value="MdtA-like_HH"/>
</dbReference>
<sequence>MTSPSLPEATSASARPARWRGALGVLALLAALAALGWWLVERAQAGPQASTQGFGPGGPGGGGRSRVTVGTALARQGKLAVQVQALGTATPLASVTLAPQVSGVLTEVLFEEGQMVKKGDLLARIDPRPFEQALAQAKAQRAQQQAQLQAAQVTLKRYETLWKQDSIARQELDTQAAQVQQLQAAAQAAAAAVETAQINLGHTRITAPITGRMGLRAVDAGNLVSSATALATLTQMHPMDVLFSVPQDHVPAVLAAQQAGQALPVTALDRARAHVLAEGRFATLDNQIDAATGSARAKARFSNEGASLFPNQFVNVRLQLGEREGVLIPVTAVRTGPEGHYVYVVDEAGVAHTRAVTPGMASAEAVLIEKGLQAGERVVTEGGDRVRDGQPVQLQGQAQPQAAPGAGGEGRSQRRGRGAQGQPPAV</sequence>
<dbReference type="RefSeq" id="WP_279524913.1">
    <property type="nucleotide sequence ID" value="NZ_JARVII010000024.1"/>
</dbReference>
<keyword evidence="9" id="KW-1133">Transmembrane helix</keyword>
<keyword evidence="7" id="KW-0175">Coiled coil</keyword>
<evidence type="ECO:0000313" key="14">
    <source>
        <dbReference type="EMBL" id="MDG9700128.1"/>
    </source>
</evidence>
<gene>
    <name evidence="14" type="ORF">QB898_10490</name>
</gene>